<keyword evidence="4" id="KW-1185">Reference proteome</keyword>
<reference evidence="3 4" key="1">
    <citation type="submission" date="2021-03" db="EMBL/GenBank/DDBJ databases">
        <title>Enterococcal diversity collection.</title>
        <authorList>
            <person name="Gilmore M.S."/>
            <person name="Schwartzman J."/>
            <person name="Van Tyne D."/>
            <person name="Martin M."/>
            <person name="Earl A.M."/>
            <person name="Manson A.L."/>
            <person name="Straub T."/>
            <person name="Salamzade R."/>
            <person name="Saavedra J."/>
            <person name="Lebreton F."/>
            <person name="Prichula J."/>
            <person name="Schaufler K."/>
            <person name="Gaca A."/>
            <person name="Sgardioli B."/>
            <person name="Wagenaar J."/>
            <person name="Strong T."/>
        </authorList>
    </citation>
    <scope>NUCLEOTIDE SEQUENCE [LARGE SCALE GENOMIC DNA]</scope>
    <source>
        <strain evidence="3 4">DIV0869a</strain>
    </source>
</reference>
<organism evidence="3 4">
    <name type="scientific">Candidatus Enterococcus ikei</name>
    <dbReference type="NCBI Taxonomy" id="2815326"/>
    <lineage>
        <taxon>Bacteria</taxon>
        <taxon>Bacillati</taxon>
        <taxon>Bacillota</taxon>
        <taxon>Bacilli</taxon>
        <taxon>Lactobacillales</taxon>
        <taxon>Enterococcaceae</taxon>
        <taxon>Enterococcus</taxon>
    </lineage>
</organism>
<evidence type="ECO:0000313" key="4">
    <source>
        <dbReference type="Proteomes" id="UP000664632"/>
    </source>
</evidence>
<dbReference type="NCBIfam" id="NF033516">
    <property type="entry name" value="transpos_IS3"/>
    <property type="match status" value="1"/>
</dbReference>
<proteinExistence type="predicted"/>
<dbReference type="Proteomes" id="UP000664632">
    <property type="component" value="Unassembled WGS sequence"/>
</dbReference>
<feature type="domain" description="Integrase catalytic" evidence="2">
    <location>
        <begin position="148"/>
        <end position="241"/>
    </location>
</feature>
<dbReference type="InterPro" id="IPR050900">
    <property type="entry name" value="Transposase_IS3/IS150/IS904"/>
</dbReference>
<gene>
    <name evidence="3" type="ORF">JZO69_16385</name>
</gene>
<dbReference type="EMBL" id="JAFLWD010000062">
    <property type="protein sequence ID" value="MBO0441943.1"/>
    <property type="molecule type" value="Genomic_DNA"/>
</dbReference>
<dbReference type="SUPFAM" id="SSF53098">
    <property type="entry name" value="Ribonuclease H-like"/>
    <property type="match status" value="1"/>
</dbReference>
<dbReference type="Pfam" id="PF00665">
    <property type="entry name" value="rve"/>
    <property type="match status" value="1"/>
</dbReference>
<evidence type="ECO:0000259" key="2">
    <source>
        <dbReference type="PROSITE" id="PS50994"/>
    </source>
</evidence>
<accession>A0ABS3H353</accession>
<dbReference type="PROSITE" id="PS50994">
    <property type="entry name" value="INTEGRASE"/>
    <property type="match status" value="1"/>
</dbReference>
<dbReference type="InterPro" id="IPR012337">
    <property type="entry name" value="RNaseH-like_sf"/>
</dbReference>
<dbReference type="Pfam" id="PF13276">
    <property type="entry name" value="HTH_21"/>
    <property type="match status" value="1"/>
</dbReference>
<comment type="caution">
    <text evidence="3">The sequence shown here is derived from an EMBL/GenBank/DDBJ whole genome shotgun (WGS) entry which is preliminary data.</text>
</comment>
<dbReference type="PANTHER" id="PTHR46889:SF4">
    <property type="entry name" value="TRANSPOSASE INSO FOR INSERTION SEQUENCE ELEMENT IS911B-RELATED"/>
    <property type="match status" value="1"/>
</dbReference>
<sequence length="241" mass="28770">MITNRGGVSKKATDFPTEYYGEAKRRVQTRIAIDLIGKYRQELVLEAIRLPRSTFNYWKKKIAVEETTSPIEEWIQRIFKENDGNYGYRRLKLALAHKGYQVNHKKIRRIMKKYHLVCTSFTRRSRRYRSYKGQVGQTAKNRVNRRFFSCVPNQKIYTDISEFHYTERNPEGIPVKRKAYLSPFLDGFNGEIIAYHFQQKPTLDCVLGPLEKVIEKSKDRHYRMTIHSDQGWHYQHHQYVS</sequence>
<protein>
    <submittedName>
        <fullName evidence="3">IS3 family transposase</fullName>
    </submittedName>
</protein>
<dbReference type="InterPro" id="IPR048020">
    <property type="entry name" value="Transpos_IS3"/>
</dbReference>
<evidence type="ECO:0000256" key="1">
    <source>
        <dbReference type="ARBA" id="ARBA00002286"/>
    </source>
</evidence>
<evidence type="ECO:0000313" key="3">
    <source>
        <dbReference type="EMBL" id="MBO0441943.1"/>
    </source>
</evidence>
<name>A0ABS3H353_9ENTE</name>
<dbReference type="InterPro" id="IPR001584">
    <property type="entry name" value="Integrase_cat-core"/>
</dbReference>
<dbReference type="InterPro" id="IPR025948">
    <property type="entry name" value="HTH-like_dom"/>
</dbReference>
<dbReference type="PANTHER" id="PTHR46889">
    <property type="entry name" value="TRANSPOSASE INSF FOR INSERTION SEQUENCE IS3B-RELATED"/>
    <property type="match status" value="1"/>
</dbReference>
<comment type="function">
    <text evidence="1">Involved in the transposition of the insertion sequence.</text>
</comment>
<feature type="non-terminal residue" evidence="3">
    <location>
        <position position="241"/>
    </location>
</feature>